<evidence type="ECO:0000256" key="11">
    <source>
        <dbReference type="ARBA" id="ARBA00023002"/>
    </source>
</evidence>
<keyword evidence="8" id="KW-0597">Phosphoprotein</keyword>
<dbReference type="PROSITE" id="PS50075">
    <property type="entry name" value="CARRIER"/>
    <property type="match status" value="1"/>
</dbReference>
<evidence type="ECO:0000256" key="14">
    <source>
        <dbReference type="ARBA" id="ARBA00032195"/>
    </source>
</evidence>
<comment type="similarity">
    <text evidence="4">Belongs to the ATP-dependent AMP-binding enzyme family.</text>
</comment>
<dbReference type="InterPro" id="IPR010071">
    <property type="entry name" value="AA_adenyl_dom"/>
</dbReference>
<dbReference type="CDD" id="cd05235">
    <property type="entry name" value="SDR_e1"/>
    <property type="match status" value="1"/>
</dbReference>
<protein>
    <recommendedName>
        <fullName evidence="14">Alpha-aminoadipate reductase</fullName>
        <ecNumber evidence="6">1.2.1.31</ecNumber>
        <ecNumber evidence="5">1.2.1.95</ecNumber>
    </recommendedName>
    <alternativeName>
        <fullName evidence="13">L-aminoadipate-semialdehyde dehydrogenase</fullName>
    </alternativeName>
</protein>
<keyword evidence="9" id="KW-0028">Amino-acid biosynthesis</keyword>
<dbReference type="SUPFAM" id="SSF47336">
    <property type="entry name" value="ACP-like"/>
    <property type="match status" value="1"/>
</dbReference>
<comment type="catalytic activity">
    <reaction evidence="16">
        <text>(S)-2-amino-6-oxohexanoate + NAD(+) + H2O = L-2-aminoadipate + NADH + 2 H(+)</text>
        <dbReference type="Rhea" id="RHEA:12308"/>
        <dbReference type="ChEBI" id="CHEBI:15377"/>
        <dbReference type="ChEBI" id="CHEBI:15378"/>
        <dbReference type="ChEBI" id="CHEBI:57540"/>
        <dbReference type="ChEBI" id="CHEBI:57945"/>
        <dbReference type="ChEBI" id="CHEBI:58321"/>
        <dbReference type="ChEBI" id="CHEBI:58672"/>
        <dbReference type="EC" id="1.2.1.31"/>
    </reaction>
</comment>
<evidence type="ECO:0000256" key="2">
    <source>
        <dbReference type="ARBA" id="ARBA00003499"/>
    </source>
</evidence>
<feature type="domain" description="Carrier" evidence="18">
    <location>
        <begin position="863"/>
        <end position="941"/>
    </location>
</feature>
<dbReference type="PIRSF" id="PIRSF001617">
    <property type="entry name" value="Alpha-AR"/>
    <property type="match status" value="1"/>
</dbReference>
<evidence type="ECO:0000313" key="20">
    <source>
        <dbReference type="Proteomes" id="UP001212152"/>
    </source>
</evidence>
<dbReference type="Proteomes" id="UP001212152">
    <property type="component" value="Unassembled WGS sequence"/>
</dbReference>
<comment type="catalytic activity">
    <reaction evidence="15">
        <text>(S)-2-amino-6-oxohexanoate + AMP + diphosphate + NADP(+) = L-2-aminoadipate + ATP + NADPH + H(+)</text>
        <dbReference type="Rhea" id="RHEA:46936"/>
        <dbReference type="ChEBI" id="CHEBI:15378"/>
        <dbReference type="ChEBI" id="CHEBI:30616"/>
        <dbReference type="ChEBI" id="CHEBI:33019"/>
        <dbReference type="ChEBI" id="CHEBI:57783"/>
        <dbReference type="ChEBI" id="CHEBI:58321"/>
        <dbReference type="ChEBI" id="CHEBI:58349"/>
        <dbReference type="ChEBI" id="CHEBI:58672"/>
        <dbReference type="ChEBI" id="CHEBI:456215"/>
        <dbReference type="EC" id="1.2.1.95"/>
    </reaction>
</comment>
<evidence type="ECO:0000313" key="19">
    <source>
        <dbReference type="EMBL" id="KAJ3174701.1"/>
    </source>
</evidence>
<evidence type="ECO:0000256" key="4">
    <source>
        <dbReference type="ARBA" id="ARBA00006432"/>
    </source>
</evidence>
<dbReference type="InterPro" id="IPR036291">
    <property type="entry name" value="NAD(P)-bd_dom_sf"/>
</dbReference>
<comment type="caution">
    <text evidence="19">The sequence shown here is derived from an EMBL/GenBank/DDBJ whole genome shotgun (WGS) entry which is preliminary data.</text>
</comment>
<evidence type="ECO:0000256" key="17">
    <source>
        <dbReference type="ARBA" id="ARBA00049537"/>
    </source>
</evidence>
<organism evidence="19 20">
    <name type="scientific">Geranomyces variabilis</name>
    <dbReference type="NCBI Taxonomy" id="109894"/>
    <lineage>
        <taxon>Eukaryota</taxon>
        <taxon>Fungi</taxon>
        <taxon>Fungi incertae sedis</taxon>
        <taxon>Chytridiomycota</taxon>
        <taxon>Chytridiomycota incertae sedis</taxon>
        <taxon>Chytridiomycetes</taxon>
        <taxon>Spizellomycetales</taxon>
        <taxon>Powellomycetaceae</taxon>
        <taxon>Geranomyces</taxon>
    </lineage>
</organism>
<comment type="function">
    <text evidence="2">Catalyzes the activation of alpha-aminoadipate by ATP-dependent adenylation and the reduction of activated alpha-aminoadipate by NADPH. The activated alpha-aminoadipate is bound to the phosphopantheinyl group of the enzyme itself before it is reduced to (S)-2-amino-6-oxohexanoate.</text>
</comment>
<dbReference type="EC" id="1.2.1.31" evidence="6"/>
<evidence type="ECO:0000259" key="18">
    <source>
        <dbReference type="PROSITE" id="PS50075"/>
    </source>
</evidence>
<dbReference type="SUPFAM" id="SSF51735">
    <property type="entry name" value="NAD(P)-binding Rossmann-fold domains"/>
    <property type="match status" value="1"/>
</dbReference>
<keyword evidence="11" id="KW-0560">Oxidoreductase</keyword>
<accession>A0AAD5TGA8</accession>
<evidence type="ECO:0000256" key="6">
    <source>
        <dbReference type="ARBA" id="ARBA00013073"/>
    </source>
</evidence>
<dbReference type="Gene3D" id="3.30.300.30">
    <property type="match status" value="1"/>
</dbReference>
<dbReference type="Gene3D" id="1.10.1200.10">
    <property type="entry name" value="ACP-like"/>
    <property type="match status" value="1"/>
</dbReference>
<gene>
    <name evidence="19" type="primary">LYS2</name>
    <name evidence="19" type="ORF">HDU87_006950</name>
</gene>
<evidence type="ECO:0000256" key="8">
    <source>
        <dbReference type="ARBA" id="ARBA00022553"/>
    </source>
</evidence>
<dbReference type="EMBL" id="JADGJQ010000061">
    <property type="protein sequence ID" value="KAJ3174701.1"/>
    <property type="molecule type" value="Genomic_DNA"/>
</dbReference>
<evidence type="ECO:0000256" key="3">
    <source>
        <dbReference type="ARBA" id="ARBA00004827"/>
    </source>
</evidence>
<reference evidence="19" key="1">
    <citation type="submission" date="2020-05" db="EMBL/GenBank/DDBJ databases">
        <title>Phylogenomic resolution of chytrid fungi.</title>
        <authorList>
            <person name="Stajich J.E."/>
            <person name="Amses K."/>
            <person name="Simmons R."/>
            <person name="Seto K."/>
            <person name="Myers J."/>
            <person name="Bonds A."/>
            <person name="Quandt C.A."/>
            <person name="Barry K."/>
            <person name="Liu P."/>
            <person name="Grigoriev I."/>
            <person name="Longcore J.E."/>
            <person name="James T.Y."/>
        </authorList>
    </citation>
    <scope>NUCLEOTIDE SEQUENCE</scope>
    <source>
        <strain evidence="19">JEL0379</strain>
    </source>
</reference>
<dbReference type="PROSITE" id="PS00012">
    <property type="entry name" value="PHOSPHOPANTETHEINE"/>
    <property type="match status" value="1"/>
</dbReference>
<dbReference type="NCBIfam" id="TIGR01746">
    <property type="entry name" value="Thioester-redct"/>
    <property type="match status" value="1"/>
</dbReference>
<name>A0AAD5TGA8_9FUNG</name>
<evidence type="ECO:0000256" key="10">
    <source>
        <dbReference type="ARBA" id="ARBA00022857"/>
    </source>
</evidence>
<dbReference type="Gene3D" id="3.30.559.30">
    <property type="entry name" value="Nonribosomal peptide synthetase, condensation domain"/>
    <property type="match status" value="1"/>
</dbReference>
<comment type="catalytic activity">
    <reaction evidence="17">
        <text>(S)-2-amino-6-oxohexanoate + NADP(+) + H2O = L-2-aminoadipate + NADPH + 2 H(+)</text>
        <dbReference type="Rhea" id="RHEA:12304"/>
        <dbReference type="ChEBI" id="CHEBI:15377"/>
        <dbReference type="ChEBI" id="CHEBI:15378"/>
        <dbReference type="ChEBI" id="CHEBI:57783"/>
        <dbReference type="ChEBI" id="CHEBI:58321"/>
        <dbReference type="ChEBI" id="CHEBI:58349"/>
        <dbReference type="ChEBI" id="CHEBI:58672"/>
        <dbReference type="EC" id="1.2.1.31"/>
    </reaction>
</comment>
<dbReference type="Gene3D" id="3.40.50.12780">
    <property type="entry name" value="N-terminal domain of ligase-like"/>
    <property type="match status" value="1"/>
</dbReference>
<dbReference type="Pfam" id="PF00550">
    <property type="entry name" value="PP-binding"/>
    <property type="match status" value="1"/>
</dbReference>
<dbReference type="InterPro" id="IPR036736">
    <property type="entry name" value="ACP-like_sf"/>
</dbReference>
<keyword evidence="10" id="KW-0521">NADP</keyword>
<dbReference type="InterPro" id="IPR014397">
    <property type="entry name" value="Lys2"/>
</dbReference>
<dbReference type="InterPro" id="IPR020845">
    <property type="entry name" value="AMP-binding_CS"/>
</dbReference>
<dbReference type="InterPro" id="IPR013120">
    <property type="entry name" value="FAR_NAD-bd"/>
</dbReference>
<dbReference type="PROSITE" id="PS00455">
    <property type="entry name" value="AMP_BINDING"/>
    <property type="match status" value="1"/>
</dbReference>
<dbReference type="InterPro" id="IPR006162">
    <property type="entry name" value="Ppantetheine_attach_site"/>
</dbReference>
<dbReference type="InterPro" id="IPR000873">
    <property type="entry name" value="AMP-dep_synth/lig_dom"/>
</dbReference>
<dbReference type="InterPro" id="IPR010080">
    <property type="entry name" value="Thioester_reductase-like_dom"/>
</dbReference>
<evidence type="ECO:0000256" key="9">
    <source>
        <dbReference type="ARBA" id="ARBA00022605"/>
    </source>
</evidence>
<evidence type="ECO:0000256" key="15">
    <source>
        <dbReference type="ARBA" id="ARBA00048260"/>
    </source>
</evidence>
<sequence>MPSQLLNSEGDNAAGVGARVAQWKDKLANLTELLLPTDYPRPVPNRIVDAEQVLHVPDHVSLAILQLSMGTPASTASPSELPPTPFTILLAAFSILLHRYTGEEDITLGSSSQSSNPLVLRFPITSASTMRSVVKTVLQAEQEAMAIEVPFHTLLAALFPQTAEHKDAHQPSPFKVRFFNLTDTNPDTLASTTTSSSCDITIFISQEPTLRRLLPIDIRIVYNSVLFANNRITDMLAQLQKLLTTAVTCIDEPIGSLSLVTDESRLVLPNPYDDLHWDQFEGAITDIFARNAHAHPERTCVVESRVAGDGKVNSQAGFSSLRKFSYQIINESSNILAHHLVRNGIQRGDVVVLYSHRGVDLVVAVMGVLKAGAVFSVIDPAYPPARQNVYLSVALPRALVVLAKAGALHEDVHAYIRDNLNVKCTVPSLEIADNGELCGGLGPDGQDVFAPEQSLKASELDLQLGPDSPCTLSFTSGSTGIPKGVQGRHFSLTHFYPWMSKTFELTSEARFTMLSGIAHDPIQRDIFTPLFLGAQLRIPTAEDIGSPGRLAEWMAEHGITVTHLTPAMGQLLSANATTPIPTLRHAFFVGDVLTKRDVLRLQYLAPNTHVVNMYGTTETQRAVSYMTIPPSNMNPGFLSELKDIMPAGKGMRNVQLLVVNGAGALCGIGEVGEIYVRSSGLAEGYLDQKATTEKFVWNPFGAATTKNGDEGSSIPFYMGARDRCYRSGDLGRYRPDGSVECTGRADDQVKIRGFRIELKEIDTHLSQCEDVRENVTLIRRDKDEEKVLISYIVPTDASKDLGLLIRAVREHLKSKLASYAVPGVIVPLKRMPLTPNGKVDKNALPFPDTAMLVPPPSANANATALTPHQASVRSIWATVLNIPPEAVQLDDNFFDLGGHSILATRLVFAIRKTMKVDDLPLGIVYREPTVRGMSAEIGRVRERDLGLATASHDNLPPVAAAADGKGGDSEDDDVVDYAADLDVLDDASIDAAGHSPPNRPIMDGQPKTFFLTGATGFLGAFILADILKRHPSSRVIALVRAKDQVGGVERLRQNSRRYLVWDENWVASRRVSVVCGNLVKDRFGLSEAEWKALSEEADVVIHNGALVHWVYPYHKLRPANVLGTLWALRLAVSQQRLKPFCFVSSTSVLDTPHYIRDPELRVMEDDDLEGSRTGLRSGYGQTKWVAEKLVMRARARGVPAAIVRPGYVVGDAKAGICNTDDFLWRMLKGCVQLGKVPRIANVVNMCPVDYVAAATVAAATSDSDDDDASTGRGVYQCYNPDAAKFDDMFGQLVAAGYAVAATDYIHWRTALMELTLAAPTAHDDEERNALYPLLHFVLDDLPTSTKAPELDTRNARAVVAAASVRSASGGGEGEAIRCGSFKELGPLYIGFLVHAGFLPPPPAHSANGAQKLVKLPEWDEIVLDGVAGRTGA</sequence>
<evidence type="ECO:0000256" key="5">
    <source>
        <dbReference type="ARBA" id="ARBA00012913"/>
    </source>
</evidence>
<dbReference type="Pfam" id="PF13193">
    <property type="entry name" value="AMP-binding_C"/>
    <property type="match status" value="1"/>
</dbReference>
<comment type="pathway">
    <text evidence="3">Amino-acid biosynthesis; L-lysine biosynthesis via AAA pathway; L-lysine from L-alpha-aminoadipate (fungal route): step 1/3.</text>
</comment>
<keyword evidence="12" id="KW-0457">Lysine biosynthesis</keyword>
<dbReference type="InterPro" id="IPR045851">
    <property type="entry name" value="AMP-bd_C_sf"/>
</dbReference>
<dbReference type="GO" id="GO:0004043">
    <property type="term" value="F:L-aminoadipate-semialdehyde dehydrogenase [NAD(P)+] activity"/>
    <property type="evidence" value="ECO:0007669"/>
    <property type="project" value="UniProtKB-EC"/>
</dbReference>
<dbReference type="PANTHER" id="PTHR44845:SF1">
    <property type="entry name" value="L-2-AMINOADIPATE REDUCTASE"/>
    <property type="match status" value="1"/>
</dbReference>
<evidence type="ECO:0000256" key="7">
    <source>
        <dbReference type="ARBA" id="ARBA00022450"/>
    </source>
</evidence>
<dbReference type="SMART" id="SM00823">
    <property type="entry name" value="PKS_PP"/>
    <property type="match status" value="1"/>
</dbReference>
<keyword evidence="20" id="KW-1185">Reference proteome</keyword>
<dbReference type="GO" id="GO:0031177">
    <property type="term" value="F:phosphopantetheine binding"/>
    <property type="evidence" value="ECO:0007669"/>
    <property type="project" value="InterPro"/>
</dbReference>
<dbReference type="PANTHER" id="PTHR44845">
    <property type="entry name" value="CARRIER DOMAIN-CONTAINING PROTEIN"/>
    <property type="match status" value="1"/>
</dbReference>
<proteinExistence type="inferred from homology"/>
<dbReference type="NCBIfam" id="TIGR01733">
    <property type="entry name" value="AA-adenyl-dom"/>
    <property type="match status" value="1"/>
</dbReference>
<evidence type="ECO:0000256" key="16">
    <source>
        <dbReference type="ARBA" id="ARBA00048414"/>
    </source>
</evidence>
<comment type="cofactor">
    <cofactor evidence="1">
        <name>pantetheine 4'-phosphate</name>
        <dbReference type="ChEBI" id="CHEBI:47942"/>
    </cofactor>
</comment>
<dbReference type="EC" id="1.2.1.95" evidence="5"/>
<dbReference type="InterPro" id="IPR025110">
    <property type="entry name" value="AMP-bd_C"/>
</dbReference>
<evidence type="ECO:0000256" key="13">
    <source>
        <dbReference type="ARBA" id="ARBA00031335"/>
    </source>
</evidence>
<dbReference type="InterPro" id="IPR009081">
    <property type="entry name" value="PP-bd_ACP"/>
</dbReference>
<keyword evidence="7" id="KW-0596">Phosphopantetheine</keyword>
<evidence type="ECO:0000256" key="12">
    <source>
        <dbReference type="ARBA" id="ARBA00023154"/>
    </source>
</evidence>
<dbReference type="Gene3D" id="3.40.50.720">
    <property type="entry name" value="NAD(P)-binding Rossmann-like Domain"/>
    <property type="match status" value="1"/>
</dbReference>
<dbReference type="Pfam" id="PF00501">
    <property type="entry name" value="AMP-binding"/>
    <property type="match status" value="1"/>
</dbReference>
<dbReference type="SUPFAM" id="SSF56801">
    <property type="entry name" value="Acetyl-CoA synthetase-like"/>
    <property type="match status" value="1"/>
</dbReference>
<dbReference type="GO" id="GO:0009085">
    <property type="term" value="P:lysine biosynthetic process"/>
    <property type="evidence" value="ECO:0007669"/>
    <property type="project" value="UniProtKB-KW"/>
</dbReference>
<dbReference type="Pfam" id="PF07993">
    <property type="entry name" value="NAD_binding_4"/>
    <property type="match status" value="1"/>
</dbReference>
<evidence type="ECO:0000256" key="1">
    <source>
        <dbReference type="ARBA" id="ARBA00001957"/>
    </source>
</evidence>
<dbReference type="InterPro" id="IPR020806">
    <property type="entry name" value="PKS_PP-bd"/>
</dbReference>
<dbReference type="NCBIfam" id="TIGR03443">
    <property type="entry name" value="alpha_am_amid"/>
    <property type="match status" value="1"/>
</dbReference>
<dbReference type="InterPro" id="IPR042099">
    <property type="entry name" value="ANL_N_sf"/>
</dbReference>
<dbReference type="SUPFAM" id="SSF52777">
    <property type="entry name" value="CoA-dependent acyltransferases"/>
    <property type="match status" value="1"/>
</dbReference>